<feature type="transmembrane region" description="Helical" evidence="1">
    <location>
        <begin position="7"/>
        <end position="25"/>
    </location>
</feature>
<name>R9ZYX0_9CAUD</name>
<accession>R9ZYX0</accession>
<dbReference type="RefSeq" id="YP_008241356.1">
    <property type="nucleotide sequence ID" value="NC_021795.1"/>
</dbReference>
<feature type="transmembrane region" description="Helical" evidence="1">
    <location>
        <begin position="31"/>
        <end position="48"/>
    </location>
</feature>
<reference evidence="2 3" key="1">
    <citation type="journal article" date="2013" name="Proc. Natl. Acad. Sci. U.S.A.">
        <title>Twelve previously unknown phage genera are ubiquitous in global oceans.</title>
        <authorList>
            <person name="Holmfeldt K."/>
            <person name="Solonenko N."/>
            <person name="Shah M."/>
            <person name="Corrier K."/>
            <person name="Riemann L."/>
            <person name="Verberkmoes N.C."/>
            <person name="Sullivan M.B."/>
        </authorList>
    </citation>
    <scope>NUCLEOTIDE SEQUENCE [LARGE SCALE GENOMIC DNA]</scope>
    <source>
        <strain evidence="2">Phi17:1</strain>
    </source>
</reference>
<keyword evidence="1" id="KW-1133">Transmembrane helix</keyword>
<dbReference type="EMBL" id="KC821617">
    <property type="protein sequence ID" value="AGO48316.1"/>
    <property type="molecule type" value="Genomic_DNA"/>
</dbReference>
<evidence type="ECO:0000313" key="3">
    <source>
        <dbReference type="Proteomes" id="UP000014710"/>
    </source>
</evidence>
<sequence length="50" mass="5913">MFKNKVLKYLPALFIFGAYISVARYYVTSNWIWGVLCIMSCLIALYLMRK</sequence>
<dbReference type="OrthoDB" id="26477at10239"/>
<dbReference type="KEGG" id="vg:16796891"/>
<dbReference type="GeneID" id="16796891"/>
<gene>
    <name evidence="2" type="ORF">Phi17:1_gp40</name>
</gene>
<dbReference type="Proteomes" id="UP000014710">
    <property type="component" value="Segment"/>
</dbReference>
<keyword evidence="3" id="KW-1185">Reference proteome</keyword>
<keyword evidence="1" id="KW-0812">Transmembrane</keyword>
<organism evidence="2 3">
    <name type="scientific">Cellulophaga phage phi17:1</name>
    <dbReference type="NCBI Taxonomy" id="1327980"/>
    <lineage>
        <taxon>Viruses</taxon>
        <taxon>Duplodnaviria</taxon>
        <taxon>Heunggongvirae</taxon>
        <taxon>Uroviricota</taxon>
        <taxon>Caudoviricetes</taxon>
        <taxon>Helsingorvirus</taxon>
        <taxon>Helsingorvirus Cba171</taxon>
    </lineage>
</organism>
<protein>
    <submittedName>
        <fullName evidence="2">Uncharacterized protein</fullName>
    </submittedName>
</protein>
<evidence type="ECO:0000256" key="1">
    <source>
        <dbReference type="SAM" id="Phobius"/>
    </source>
</evidence>
<reference evidence="3" key="2">
    <citation type="submission" date="2013-03" db="EMBL/GenBank/DDBJ databases">
        <title>The Cellulophaga phages: a novel, diverse, and globally ubiquitous model system.</title>
        <authorList>
            <person name="Holmfeldt K."/>
            <person name="Solonenko N."/>
            <person name="Shah M."/>
            <person name="Corrier K."/>
            <person name="Riemann L."/>
            <person name="VerBerkmoes N.C."/>
            <person name="Sullivan M.B."/>
        </authorList>
    </citation>
    <scope>NUCLEOTIDE SEQUENCE [LARGE SCALE GENOMIC DNA]</scope>
</reference>
<evidence type="ECO:0000313" key="2">
    <source>
        <dbReference type="EMBL" id="AGO48316.1"/>
    </source>
</evidence>
<keyword evidence="1" id="KW-0472">Membrane</keyword>
<proteinExistence type="predicted"/>